<reference evidence="8" key="1">
    <citation type="journal article" date="2023" name="G3 (Bethesda)">
        <title>Whole genome assembly and annotation of the endangered Caribbean coral Acropora cervicornis.</title>
        <authorList>
            <person name="Selwyn J.D."/>
            <person name="Vollmer S.V."/>
        </authorList>
    </citation>
    <scope>NUCLEOTIDE SEQUENCE</scope>
    <source>
        <strain evidence="8">K2</strain>
    </source>
</reference>
<dbReference type="PROSITE" id="PS50878">
    <property type="entry name" value="RT_POL"/>
    <property type="match status" value="1"/>
</dbReference>
<dbReference type="FunFam" id="3.30.70.270:FF:000063">
    <property type="entry name" value="Zinc knuckle domaincontaining protein"/>
    <property type="match status" value="1"/>
</dbReference>
<dbReference type="FunFam" id="1.10.340.70:FF:000003">
    <property type="entry name" value="Protein CBG25708"/>
    <property type="match status" value="1"/>
</dbReference>
<dbReference type="PANTHER" id="PTHR37984">
    <property type="entry name" value="PROTEIN CBG26694"/>
    <property type="match status" value="1"/>
</dbReference>
<organism evidence="8 9">
    <name type="scientific">Acropora cervicornis</name>
    <name type="common">Staghorn coral</name>
    <dbReference type="NCBI Taxonomy" id="6130"/>
    <lineage>
        <taxon>Eukaryota</taxon>
        <taxon>Metazoa</taxon>
        <taxon>Cnidaria</taxon>
        <taxon>Anthozoa</taxon>
        <taxon>Hexacorallia</taxon>
        <taxon>Scleractinia</taxon>
        <taxon>Astrocoeniina</taxon>
        <taxon>Acroporidae</taxon>
        <taxon>Acropora</taxon>
    </lineage>
</organism>
<dbReference type="InterPro" id="IPR041588">
    <property type="entry name" value="Integrase_H2C2"/>
</dbReference>
<dbReference type="Gene3D" id="3.10.20.370">
    <property type="match status" value="1"/>
</dbReference>
<keyword evidence="9" id="KW-1185">Reference proteome</keyword>
<dbReference type="InterPro" id="IPR043128">
    <property type="entry name" value="Rev_trsase/Diguanyl_cyclase"/>
</dbReference>
<dbReference type="GO" id="GO:0016787">
    <property type="term" value="F:hydrolase activity"/>
    <property type="evidence" value="ECO:0007669"/>
    <property type="project" value="UniProtKB-KW"/>
</dbReference>
<dbReference type="PANTHER" id="PTHR37984:SF8">
    <property type="entry name" value="CCHC-TYPE DOMAIN-CONTAINING PROTEIN"/>
    <property type="match status" value="1"/>
</dbReference>
<dbReference type="EMBL" id="JARQWQ010000023">
    <property type="protein sequence ID" value="KAK2564108.1"/>
    <property type="molecule type" value="Genomic_DNA"/>
</dbReference>
<dbReference type="InterPro" id="IPR043502">
    <property type="entry name" value="DNA/RNA_pol_sf"/>
</dbReference>
<evidence type="ECO:0000256" key="5">
    <source>
        <dbReference type="ARBA" id="ARBA00022801"/>
    </source>
</evidence>
<gene>
    <name evidence="8" type="ORF">P5673_012334</name>
</gene>
<dbReference type="FunFam" id="3.10.20.370:FF:000001">
    <property type="entry name" value="Retrovirus-related Pol polyprotein from transposon 17.6-like protein"/>
    <property type="match status" value="1"/>
</dbReference>
<dbReference type="FunFam" id="3.10.10.10:FF:000003">
    <property type="entry name" value="Retrovirus-related Pol polyprotein from transposon 297-like Protein"/>
    <property type="match status" value="1"/>
</dbReference>
<comment type="caution">
    <text evidence="8">The sequence shown here is derived from an EMBL/GenBank/DDBJ whole genome shotgun (WGS) entry which is preliminary data.</text>
</comment>
<dbReference type="Gene3D" id="1.10.340.70">
    <property type="match status" value="1"/>
</dbReference>
<keyword evidence="6" id="KW-0695">RNA-directed DNA polymerase</keyword>
<evidence type="ECO:0000256" key="3">
    <source>
        <dbReference type="ARBA" id="ARBA00022722"/>
    </source>
</evidence>
<dbReference type="CDD" id="cd01647">
    <property type="entry name" value="RT_LTR"/>
    <property type="match status" value="1"/>
</dbReference>
<dbReference type="Pfam" id="PF00078">
    <property type="entry name" value="RVT_1"/>
    <property type="match status" value="1"/>
</dbReference>
<dbReference type="Pfam" id="PF17921">
    <property type="entry name" value="Integrase_H2C2"/>
    <property type="match status" value="1"/>
</dbReference>
<reference evidence="8" key="2">
    <citation type="journal article" date="2023" name="Science">
        <title>Genomic signatures of disease resistance in endangered staghorn corals.</title>
        <authorList>
            <person name="Vollmer S.V."/>
            <person name="Selwyn J.D."/>
            <person name="Despard B.A."/>
            <person name="Roesel C.L."/>
        </authorList>
    </citation>
    <scope>NUCLEOTIDE SEQUENCE</scope>
    <source>
        <strain evidence="8">K2</strain>
    </source>
</reference>
<keyword evidence="5" id="KW-0378">Hydrolase</keyword>
<dbReference type="Pfam" id="PF17917">
    <property type="entry name" value="RT_RNaseH"/>
    <property type="match status" value="1"/>
</dbReference>
<accession>A0AAD9V7G8</accession>
<dbReference type="InterPro" id="IPR050951">
    <property type="entry name" value="Retrovirus_Pol_polyprotein"/>
</dbReference>
<evidence type="ECO:0000259" key="7">
    <source>
        <dbReference type="PROSITE" id="PS50878"/>
    </source>
</evidence>
<keyword evidence="4" id="KW-0255">Endonuclease</keyword>
<name>A0AAD9V7G8_ACRCE</name>
<dbReference type="InterPro" id="IPR041373">
    <property type="entry name" value="RT_RNaseH"/>
</dbReference>
<sequence length="621" mass="71767">MELITVHEDHFISAPPLQKKSCEDIRSITTADELVRRYPEVFAKDLGTLLGAVHLRVDENAEPSVTLSRRVPTALREKFKAELDRLENLGVLAKVDEPTAWVSSVVIATKKSGALRICIDPRPLNQVLKRETHQLPILDDLMPELARAKIFSTVDLTPGYWHCVLDDESSRLTTFATPFGRYRWKRLPFGLSASSEIFQKRVSQALEGPEGILNITDDILIYGIGDTEDEARRDHDRKLEALLIRCRERGIALNKNKFKLRIPEVPFMGHLFTKQGLKIDPDKAKAVFKMPRPEDVEGVQRLNGFVNYLSKFLPRLADHMEPIRRLTRQDTEFNWTEEQENAFREVKRLAELKIQCDASKKGLGAALLQRGQPIAYTSRALTEIEQRYAQIEKEMLAIVFSLEKFNQYTFGRHVKIQSDHKPLESILKKPLACAPKRLQGMMMKLQKYDYEVQLREIQQATEDDENLQALKAVILRGWPDDRSQLPEQTTPYFSMRDELSLHDGVIFRGQRIVVPVSLRKDIKQKLRASHLGTESCLRRARETIFWPNMNAELKEMIAACETCRTYETSHHKESLMPHKIPNRPWEQVAVDLFELKKKEYMITVDYYSNFWEIDRLTSTTS</sequence>
<dbReference type="Proteomes" id="UP001249851">
    <property type="component" value="Unassembled WGS sequence"/>
</dbReference>
<dbReference type="Gene3D" id="3.10.10.10">
    <property type="entry name" value="HIV Type 1 Reverse Transcriptase, subunit A, domain 1"/>
    <property type="match status" value="1"/>
</dbReference>
<evidence type="ECO:0000256" key="4">
    <source>
        <dbReference type="ARBA" id="ARBA00022759"/>
    </source>
</evidence>
<dbReference type="CDD" id="cd09274">
    <property type="entry name" value="RNase_HI_RT_Ty3"/>
    <property type="match status" value="1"/>
</dbReference>
<dbReference type="SUPFAM" id="SSF56672">
    <property type="entry name" value="DNA/RNA polymerases"/>
    <property type="match status" value="1"/>
</dbReference>
<dbReference type="InterPro" id="IPR000477">
    <property type="entry name" value="RT_dom"/>
</dbReference>
<keyword evidence="1" id="KW-0808">Transferase</keyword>
<proteinExistence type="predicted"/>
<keyword evidence="2" id="KW-0548">Nucleotidyltransferase</keyword>
<feature type="domain" description="Reverse transcriptase" evidence="7">
    <location>
        <begin position="89"/>
        <end position="272"/>
    </location>
</feature>
<evidence type="ECO:0000256" key="1">
    <source>
        <dbReference type="ARBA" id="ARBA00022679"/>
    </source>
</evidence>
<evidence type="ECO:0000313" key="9">
    <source>
        <dbReference type="Proteomes" id="UP001249851"/>
    </source>
</evidence>
<dbReference type="GO" id="GO:0003964">
    <property type="term" value="F:RNA-directed DNA polymerase activity"/>
    <property type="evidence" value="ECO:0007669"/>
    <property type="project" value="UniProtKB-KW"/>
</dbReference>
<dbReference type="GO" id="GO:0004519">
    <property type="term" value="F:endonuclease activity"/>
    <property type="evidence" value="ECO:0007669"/>
    <property type="project" value="UniProtKB-KW"/>
</dbReference>
<protein>
    <submittedName>
        <fullName evidence="8">Retrovirus-related Pol polyprotein from transposon 412</fullName>
    </submittedName>
</protein>
<evidence type="ECO:0000313" key="8">
    <source>
        <dbReference type="EMBL" id="KAK2564108.1"/>
    </source>
</evidence>
<dbReference type="AlphaFoldDB" id="A0AAD9V7G8"/>
<keyword evidence="3" id="KW-0540">Nuclease</keyword>
<evidence type="ECO:0000256" key="6">
    <source>
        <dbReference type="ARBA" id="ARBA00022918"/>
    </source>
</evidence>
<evidence type="ECO:0000256" key="2">
    <source>
        <dbReference type="ARBA" id="ARBA00022695"/>
    </source>
</evidence>
<dbReference type="Gene3D" id="3.30.70.270">
    <property type="match status" value="2"/>
</dbReference>